<dbReference type="Proteomes" id="UP000785679">
    <property type="component" value="Unassembled WGS sequence"/>
</dbReference>
<gene>
    <name evidence="2" type="ORF">FGO68_gene13320</name>
</gene>
<dbReference type="EMBL" id="RRYP01000400">
    <property type="protein sequence ID" value="TNV87494.1"/>
    <property type="molecule type" value="Genomic_DNA"/>
</dbReference>
<keyword evidence="3" id="KW-1185">Reference proteome</keyword>
<accession>A0A8J8P7S7</accession>
<name>A0A8J8P7S7_HALGN</name>
<feature type="region of interest" description="Disordered" evidence="1">
    <location>
        <begin position="1"/>
        <end position="89"/>
    </location>
</feature>
<feature type="compositionally biased region" description="Polar residues" evidence="1">
    <location>
        <begin position="124"/>
        <end position="133"/>
    </location>
</feature>
<sequence>MPVKPAPQHKKAPAPKSPAQKPPAQQKKGKNQPNFTKNELQCEQNESGQRVEENLQKYLASVADKSTPEDDEGIMQSEDILPNSESNINIPRVNDYNQELPQFNHQQPTFTPQQPQFTPQQPQYNPEQPISMANNYQNQQPLLQQDQDEEEWLAQKARENQEKIRSILNSTKQITQMSTSAIHKPIINNQKQKKEKPLFGAKRGRKPKNADDMSLNVTKIGSQAERNSSQSPNFSTMGNIPGPKPRGRPPRTLPDADQIGIGQPPAKRFKTEINPSNVKVEENGFQNETYCAQLNPQNSSTIHNQPQNQPNSVTPVFEAETKQLAALAGKSIESLDEMERLADSKFKSILARFKKAVKCIIQSVIQTQAVSNEQQTMEAIEASNQALEFLQREIFKFRDLFSTVINYKMPSFDGSCQPNENASKPFESARTEHFAIKHEPQQQLRQQSAQEVCEIIPACEIVKVQKKKFVPPVYGLQMKQYQVRDECNLPIIDFAGLALCPTVLNDATENLLILNRDLFEYKIEEGKKVTIIQPIFQFKQDPKFFLLHKGNVITESGIYAKTSPVQKYVDDEKYIIEQEFSDVVSGVPMTEDCILLSHQPRPGNQAYLSFMAKKNSNVRYAVTSHQKHTIGPIKLLSTISSPEQGEIITGVADNQLYMIEVKEDPSTLQDGTMSLQCIFNNDSGYSITDYKILSYDWLIIQLDSNEVITIQHPFTPQPQIHPAQTVYPDMLQNGLIAFLANDHPNIVVTEFQESSIESQLNMLDLVNGQRITLKTAFDGGRDDFTGKGSSIKIISRLVGEKHFGYILAARQKSGLYSETQLVVLDLIAS</sequence>
<evidence type="ECO:0000256" key="1">
    <source>
        <dbReference type="SAM" id="MobiDB-lite"/>
    </source>
</evidence>
<feature type="compositionally biased region" description="Low complexity" evidence="1">
    <location>
        <begin position="103"/>
        <end position="123"/>
    </location>
</feature>
<feature type="region of interest" description="Disordered" evidence="1">
    <location>
        <begin position="222"/>
        <end position="252"/>
    </location>
</feature>
<comment type="caution">
    <text evidence="2">The sequence shown here is derived from an EMBL/GenBank/DDBJ whole genome shotgun (WGS) entry which is preliminary data.</text>
</comment>
<organism evidence="2 3">
    <name type="scientific">Halteria grandinella</name>
    <dbReference type="NCBI Taxonomy" id="5974"/>
    <lineage>
        <taxon>Eukaryota</taxon>
        <taxon>Sar</taxon>
        <taxon>Alveolata</taxon>
        <taxon>Ciliophora</taxon>
        <taxon>Intramacronucleata</taxon>
        <taxon>Spirotrichea</taxon>
        <taxon>Stichotrichia</taxon>
        <taxon>Sporadotrichida</taxon>
        <taxon>Halteriidae</taxon>
        <taxon>Halteria</taxon>
    </lineage>
</organism>
<feature type="compositionally biased region" description="Low complexity" evidence="1">
    <location>
        <begin position="17"/>
        <end position="26"/>
    </location>
</feature>
<feature type="region of interest" description="Disordered" evidence="1">
    <location>
        <begin position="103"/>
        <end position="138"/>
    </location>
</feature>
<proteinExistence type="predicted"/>
<reference evidence="2" key="1">
    <citation type="submission" date="2019-06" db="EMBL/GenBank/DDBJ databases">
        <authorList>
            <person name="Zheng W."/>
        </authorList>
    </citation>
    <scope>NUCLEOTIDE SEQUENCE</scope>
    <source>
        <strain evidence="2">QDHG01</strain>
    </source>
</reference>
<protein>
    <submittedName>
        <fullName evidence="2">Uncharacterized protein</fullName>
    </submittedName>
</protein>
<feature type="compositionally biased region" description="Polar residues" evidence="1">
    <location>
        <begin position="222"/>
        <end position="238"/>
    </location>
</feature>
<feature type="compositionally biased region" description="Polar residues" evidence="1">
    <location>
        <begin position="34"/>
        <end position="48"/>
    </location>
</feature>
<evidence type="ECO:0000313" key="2">
    <source>
        <dbReference type="EMBL" id="TNV87494.1"/>
    </source>
</evidence>
<dbReference type="AlphaFoldDB" id="A0A8J8P7S7"/>
<evidence type="ECO:0000313" key="3">
    <source>
        <dbReference type="Proteomes" id="UP000785679"/>
    </source>
</evidence>